<dbReference type="EMBL" id="CP000481">
    <property type="protein sequence ID" value="ABK53929.1"/>
    <property type="molecule type" value="Genomic_DNA"/>
</dbReference>
<dbReference type="SUPFAM" id="SSF82708">
    <property type="entry name" value="R3H domain"/>
    <property type="match status" value="1"/>
</dbReference>
<dbReference type="Gene3D" id="3.30.300.20">
    <property type="match status" value="1"/>
</dbReference>
<dbReference type="InterPro" id="IPR034079">
    <property type="entry name" value="R3H_KhpB"/>
</dbReference>
<dbReference type="PANTHER" id="PTHR35800:SF1">
    <property type="entry name" value="RNA-BINDING PROTEIN KHPB"/>
    <property type="match status" value="1"/>
</dbReference>
<dbReference type="STRING" id="351607.Acel_2157"/>
<dbReference type="HOGENOM" id="CLU_042512_3_0_11"/>
<evidence type="ECO:0000313" key="3">
    <source>
        <dbReference type="EMBL" id="ABK53929.1"/>
    </source>
</evidence>
<dbReference type="InterPro" id="IPR039247">
    <property type="entry name" value="KhpB"/>
</dbReference>
<dbReference type="OrthoDB" id="9794483at2"/>
<dbReference type="PANTHER" id="PTHR35800">
    <property type="entry name" value="PROTEIN JAG"/>
    <property type="match status" value="1"/>
</dbReference>
<feature type="domain" description="R3H" evidence="2">
    <location>
        <begin position="122"/>
        <end position="187"/>
    </location>
</feature>
<dbReference type="InterPro" id="IPR038008">
    <property type="entry name" value="Jag_KH"/>
</dbReference>
<dbReference type="CDD" id="cd02414">
    <property type="entry name" value="KH-II_Jag"/>
    <property type="match status" value="1"/>
</dbReference>
<dbReference type="Gene3D" id="3.30.1370.50">
    <property type="entry name" value="R3H-like domain"/>
    <property type="match status" value="1"/>
</dbReference>
<evidence type="ECO:0000256" key="1">
    <source>
        <dbReference type="SAM" id="MobiDB-lite"/>
    </source>
</evidence>
<dbReference type="PROSITE" id="PS51061">
    <property type="entry name" value="R3H"/>
    <property type="match status" value="1"/>
</dbReference>
<dbReference type="InParanoid" id="A0LWW9"/>
<organism evidence="3 4">
    <name type="scientific">Acidothermus cellulolyticus (strain ATCC 43068 / DSM 8971 / 11B)</name>
    <dbReference type="NCBI Taxonomy" id="351607"/>
    <lineage>
        <taxon>Bacteria</taxon>
        <taxon>Bacillati</taxon>
        <taxon>Actinomycetota</taxon>
        <taxon>Actinomycetes</taxon>
        <taxon>Acidothermales</taxon>
        <taxon>Acidothermaceae</taxon>
        <taxon>Acidothermus</taxon>
    </lineage>
</organism>
<dbReference type="InterPro" id="IPR036867">
    <property type="entry name" value="R3H_dom_sf"/>
</dbReference>
<protein>
    <submittedName>
        <fullName evidence="3">Single-stranded nucleic acid binding R3H domain protein</fullName>
    </submittedName>
</protein>
<keyword evidence="4" id="KW-1185">Reference proteome</keyword>
<feature type="region of interest" description="Disordered" evidence="1">
    <location>
        <begin position="1"/>
        <end position="31"/>
    </location>
</feature>
<gene>
    <name evidence="3" type="ordered locus">Acel_2157</name>
</gene>
<accession>A0LWW9</accession>
<dbReference type="FunCoup" id="A0LWW9">
    <property type="interactions" value="9"/>
</dbReference>
<dbReference type="SMART" id="SM00393">
    <property type="entry name" value="R3H"/>
    <property type="match status" value="1"/>
</dbReference>
<dbReference type="CDD" id="cd02644">
    <property type="entry name" value="R3H_jag"/>
    <property type="match status" value="1"/>
</dbReference>
<dbReference type="RefSeq" id="WP_011720992.1">
    <property type="nucleotide sequence ID" value="NC_008578.1"/>
</dbReference>
<evidence type="ECO:0000259" key="2">
    <source>
        <dbReference type="PROSITE" id="PS51061"/>
    </source>
</evidence>
<dbReference type="KEGG" id="ace:Acel_2157"/>
<dbReference type="GO" id="GO:0003723">
    <property type="term" value="F:RNA binding"/>
    <property type="evidence" value="ECO:0007669"/>
    <property type="project" value="InterPro"/>
</dbReference>
<proteinExistence type="predicted"/>
<evidence type="ECO:0000313" key="4">
    <source>
        <dbReference type="Proteomes" id="UP000008221"/>
    </source>
</evidence>
<dbReference type="Pfam" id="PF01424">
    <property type="entry name" value="R3H"/>
    <property type="match status" value="1"/>
</dbReference>
<name>A0LWW9_ACIC1</name>
<dbReference type="InterPro" id="IPR015946">
    <property type="entry name" value="KH_dom-like_a/b"/>
</dbReference>
<dbReference type="eggNOG" id="COG1847">
    <property type="taxonomic scope" value="Bacteria"/>
</dbReference>
<dbReference type="AlphaFoldDB" id="A0LWW9"/>
<dbReference type="InterPro" id="IPR001374">
    <property type="entry name" value="R3H_dom"/>
</dbReference>
<sequence length="199" mass="21671">MQDNHVVEPTDDATGEQSAGGGAAHEGEALSDNRRLSQLEQEGEFAADYLEGFLDILDADGDIDMAVEGDRAMVSIVGSDLRQLIGRGGTVLDALQELTRIAVARRTGVRSRLILDIAGYRARRRKEIAETAREAVARVQETGQPVRLQPMTAYERKIVHDVVAAAGLRSESEGTEPDRRVVVYPTEIDGVTLVDDPYL</sequence>
<reference evidence="3 4" key="1">
    <citation type="journal article" date="2009" name="Genome Res.">
        <title>Complete genome of the cellulolytic thermophile Acidothermus cellulolyticus 11B provides insights into its ecophysiological and evolutionary adaptations.</title>
        <authorList>
            <person name="Barabote R.D."/>
            <person name="Xie G."/>
            <person name="Leu D.H."/>
            <person name="Normand P."/>
            <person name="Necsulea A."/>
            <person name="Daubin V."/>
            <person name="Medigue C."/>
            <person name="Adney W.S."/>
            <person name="Xu X.C."/>
            <person name="Lapidus A."/>
            <person name="Parales R.E."/>
            <person name="Detter C."/>
            <person name="Pujic P."/>
            <person name="Bruce D."/>
            <person name="Lavire C."/>
            <person name="Challacombe J.F."/>
            <person name="Brettin T.S."/>
            <person name="Berry A.M."/>
        </authorList>
    </citation>
    <scope>NUCLEOTIDE SEQUENCE [LARGE SCALE GENOMIC DNA]</scope>
    <source>
        <strain evidence="4">ATCC 43068 / DSM 8971 / 11B</strain>
    </source>
</reference>
<dbReference type="Proteomes" id="UP000008221">
    <property type="component" value="Chromosome"/>
</dbReference>